<evidence type="ECO:0000313" key="5">
    <source>
        <dbReference type="EMBL" id="ACY13907.1"/>
    </source>
</evidence>
<dbReference type="SMART" id="SM00342">
    <property type="entry name" value="HTH_ARAC"/>
    <property type="match status" value="1"/>
</dbReference>
<dbReference type="InterPro" id="IPR018062">
    <property type="entry name" value="HTH_AraC-typ_CS"/>
</dbReference>
<organism evidence="5 6">
    <name type="scientific">Haliangium ochraceum (strain DSM 14365 / JCM 11303 / SMP-2)</name>
    <dbReference type="NCBI Taxonomy" id="502025"/>
    <lineage>
        <taxon>Bacteria</taxon>
        <taxon>Pseudomonadati</taxon>
        <taxon>Myxococcota</taxon>
        <taxon>Polyangia</taxon>
        <taxon>Haliangiales</taxon>
        <taxon>Kofleriaceae</taxon>
        <taxon>Haliangium</taxon>
    </lineage>
</organism>
<name>D0LTL2_HALO1</name>
<dbReference type="Pfam" id="PF06719">
    <property type="entry name" value="AraC_N"/>
    <property type="match status" value="1"/>
</dbReference>
<sequence>MPLEQLIERASRHESLNPGANRQIARPIGGLLLLKQDAPSAFEATVYEPVMCLILRGRKQVSVGQQTLSFGSGECLLVSHDLPVNSRISKAPYLALVLPVDLAILRRLYEQVEEAALDDERARATETHRADPALLDALCRYLALADSPSDAKVLGPLIATELHYRLLMAPFGGMLRSLLRHDSNASAITRAIAHIRGDLCAPLAVPELARRVGMSPSSFHKHFKAITSTTPLQYQKELRLLEARRLLSTGGASVTAAAYDVGYESPSQFSREYARKFGAPPSRDLPSATI</sequence>
<proteinExistence type="predicted"/>
<dbReference type="GO" id="GO:0043565">
    <property type="term" value="F:sequence-specific DNA binding"/>
    <property type="evidence" value="ECO:0007669"/>
    <property type="project" value="InterPro"/>
</dbReference>
<dbReference type="OrthoDB" id="9802263at2"/>
<evidence type="ECO:0000256" key="2">
    <source>
        <dbReference type="ARBA" id="ARBA00023125"/>
    </source>
</evidence>
<dbReference type="InterPro" id="IPR009057">
    <property type="entry name" value="Homeodomain-like_sf"/>
</dbReference>
<dbReference type="HOGENOM" id="CLU_000445_100_0_7"/>
<reference evidence="5 6" key="1">
    <citation type="journal article" date="2010" name="Stand. Genomic Sci.">
        <title>Complete genome sequence of Haliangium ochraceum type strain (SMP-2).</title>
        <authorList>
            <consortium name="US DOE Joint Genome Institute (JGI-PGF)"/>
            <person name="Ivanova N."/>
            <person name="Daum C."/>
            <person name="Lang E."/>
            <person name="Abt B."/>
            <person name="Kopitz M."/>
            <person name="Saunders E."/>
            <person name="Lapidus A."/>
            <person name="Lucas S."/>
            <person name="Glavina Del Rio T."/>
            <person name="Nolan M."/>
            <person name="Tice H."/>
            <person name="Copeland A."/>
            <person name="Cheng J.F."/>
            <person name="Chen F."/>
            <person name="Bruce D."/>
            <person name="Goodwin L."/>
            <person name="Pitluck S."/>
            <person name="Mavromatis K."/>
            <person name="Pati A."/>
            <person name="Mikhailova N."/>
            <person name="Chen A."/>
            <person name="Palaniappan K."/>
            <person name="Land M."/>
            <person name="Hauser L."/>
            <person name="Chang Y.J."/>
            <person name="Jeffries C.D."/>
            <person name="Detter J.C."/>
            <person name="Brettin T."/>
            <person name="Rohde M."/>
            <person name="Goker M."/>
            <person name="Bristow J."/>
            <person name="Markowitz V."/>
            <person name="Eisen J.A."/>
            <person name="Hugenholtz P."/>
            <person name="Kyrpides N.C."/>
            <person name="Klenk H.P."/>
        </authorList>
    </citation>
    <scope>NUCLEOTIDE SEQUENCE [LARGE SCALE GENOMIC DNA]</scope>
    <source>
        <strain evidence="6">DSM 14365 / CIP 107738 / JCM 11303 / AJ 13395 / SMP-2</strain>
    </source>
</reference>
<evidence type="ECO:0000256" key="1">
    <source>
        <dbReference type="ARBA" id="ARBA00023015"/>
    </source>
</evidence>
<keyword evidence="2" id="KW-0238">DNA-binding</keyword>
<dbReference type="GO" id="GO:0003700">
    <property type="term" value="F:DNA-binding transcription factor activity"/>
    <property type="evidence" value="ECO:0007669"/>
    <property type="project" value="InterPro"/>
</dbReference>
<accession>D0LTL2</accession>
<evidence type="ECO:0000259" key="4">
    <source>
        <dbReference type="PROSITE" id="PS01124"/>
    </source>
</evidence>
<dbReference type="RefSeq" id="WP_012826516.1">
    <property type="nucleotide sequence ID" value="NC_013440.1"/>
</dbReference>
<dbReference type="InterPro" id="IPR018060">
    <property type="entry name" value="HTH_AraC"/>
</dbReference>
<dbReference type="PROSITE" id="PS01124">
    <property type="entry name" value="HTH_ARAC_FAMILY_2"/>
    <property type="match status" value="1"/>
</dbReference>
<dbReference type="PANTHER" id="PTHR43436:SF1">
    <property type="entry name" value="TRANSCRIPTIONAL REGULATORY PROTEIN"/>
    <property type="match status" value="1"/>
</dbReference>
<evidence type="ECO:0000256" key="3">
    <source>
        <dbReference type="ARBA" id="ARBA00023163"/>
    </source>
</evidence>
<dbReference type="InterPro" id="IPR009594">
    <property type="entry name" value="Tscrpt_reg_HTH_AraC_N"/>
</dbReference>
<dbReference type="PANTHER" id="PTHR43436">
    <property type="entry name" value="ARAC-FAMILY TRANSCRIPTIONAL REGULATOR"/>
    <property type="match status" value="1"/>
</dbReference>
<keyword evidence="1" id="KW-0805">Transcription regulation</keyword>
<dbReference type="STRING" id="502025.Hoch_1351"/>
<dbReference type="eggNOG" id="COG2169">
    <property type="taxonomic scope" value="Bacteria"/>
</dbReference>
<gene>
    <name evidence="5" type="ordered locus">Hoch_1351</name>
</gene>
<keyword evidence="3" id="KW-0804">Transcription</keyword>
<dbReference type="Gene3D" id="1.10.10.60">
    <property type="entry name" value="Homeodomain-like"/>
    <property type="match status" value="2"/>
</dbReference>
<dbReference type="Proteomes" id="UP000001880">
    <property type="component" value="Chromosome"/>
</dbReference>
<dbReference type="AlphaFoldDB" id="D0LTL2"/>
<evidence type="ECO:0000313" key="6">
    <source>
        <dbReference type="Proteomes" id="UP000001880"/>
    </source>
</evidence>
<protein>
    <submittedName>
        <fullName evidence="5">Transcriptional regulator, AraC family</fullName>
    </submittedName>
</protein>
<dbReference type="KEGG" id="hoh:Hoch_1351"/>
<dbReference type="PROSITE" id="PS00041">
    <property type="entry name" value="HTH_ARAC_FAMILY_1"/>
    <property type="match status" value="1"/>
</dbReference>
<dbReference type="Pfam" id="PF12833">
    <property type="entry name" value="HTH_18"/>
    <property type="match status" value="1"/>
</dbReference>
<dbReference type="SUPFAM" id="SSF46689">
    <property type="entry name" value="Homeodomain-like"/>
    <property type="match status" value="2"/>
</dbReference>
<feature type="domain" description="HTH araC/xylS-type" evidence="4">
    <location>
        <begin position="189"/>
        <end position="287"/>
    </location>
</feature>
<keyword evidence="6" id="KW-1185">Reference proteome</keyword>
<dbReference type="EMBL" id="CP001804">
    <property type="protein sequence ID" value="ACY13907.1"/>
    <property type="molecule type" value="Genomic_DNA"/>
</dbReference>